<accession>A0ABP7QLN3</accession>
<sequence>MHRIAAGESQTQEFKASFDKACIASLVAFANTRGGTVWVGVTDKGALQGVSLGKETLNEWLGQIKSSTSPSLIPDLTAHQINGKTIVAIEVAEFPVKPVNTRGRYYKRIASANHALALNEISDLYLQTLQVSWDAHPAPGRSAAELSPAKVESFIQQVNAGGRFALEAGAPLAALQKLNYVTPAGQPTWAALLLFASEPLRHHVHIGRFKTPSMIIDDRQLTDTLFEVVEQSMAFIVSHISVAFEFDGSIQCKERFAYPLPALREALLNAVVHRSYTDPSDIQIKIFDDRITLFSPGGFYGGISVADIQADNYRSSLRNKLVAEGFYLSRAIEKYGSGFIRIRKALEGQSRSQSRSQSHPFRWKPVFWPCWPKLPWASAISPKHWGKKKYRVSSTKSSERCWPLAKSN</sequence>
<name>A0ABP7QLN3_9BURK</name>
<dbReference type="Pfam" id="PF04326">
    <property type="entry name" value="SLFN_AlbA_2"/>
    <property type="match status" value="1"/>
</dbReference>
<keyword evidence="3" id="KW-1185">Reference proteome</keyword>
<dbReference type="InterPro" id="IPR038461">
    <property type="entry name" value="Schlafen_AlbA_2_dom_sf"/>
</dbReference>
<dbReference type="Pfam" id="PF13749">
    <property type="entry name" value="HATPase_c_4"/>
    <property type="match status" value="1"/>
</dbReference>
<evidence type="ECO:0000259" key="1">
    <source>
        <dbReference type="Pfam" id="PF04326"/>
    </source>
</evidence>
<feature type="domain" description="Schlafen AlbA-2" evidence="1">
    <location>
        <begin position="8"/>
        <end position="115"/>
    </location>
</feature>
<dbReference type="EMBL" id="BAABBP010000002">
    <property type="protein sequence ID" value="GAA3984196.1"/>
    <property type="molecule type" value="Genomic_DNA"/>
</dbReference>
<evidence type="ECO:0000313" key="3">
    <source>
        <dbReference type="Proteomes" id="UP001501627"/>
    </source>
</evidence>
<dbReference type="PANTHER" id="PTHR30595:SF6">
    <property type="entry name" value="SCHLAFEN ALBA-2 DOMAIN-CONTAINING PROTEIN"/>
    <property type="match status" value="1"/>
</dbReference>
<reference evidence="3" key="1">
    <citation type="journal article" date="2019" name="Int. J. Syst. Evol. Microbiol.">
        <title>The Global Catalogue of Microorganisms (GCM) 10K type strain sequencing project: providing services to taxonomists for standard genome sequencing and annotation.</title>
        <authorList>
            <consortium name="The Broad Institute Genomics Platform"/>
            <consortium name="The Broad Institute Genome Sequencing Center for Infectious Disease"/>
            <person name="Wu L."/>
            <person name="Ma J."/>
        </authorList>
    </citation>
    <scope>NUCLEOTIDE SEQUENCE [LARGE SCALE GENOMIC DNA]</scope>
    <source>
        <strain evidence="3">JCM 17561</strain>
    </source>
</reference>
<protein>
    <recommendedName>
        <fullName evidence="1">Schlafen AlbA-2 domain-containing protein</fullName>
    </recommendedName>
</protein>
<dbReference type="PANTHER" id="PTHR30595">
    <property type="entry name" value="GLPR-RELATED TRANSCRIPTIONAL REPRESSOR"/>
    <property type="match status" value="1"/>
</dbReference>
<dbReference type="Proteomes" id="UP001501627">
    <property type="component" value="Unassembled WGS sequence"/>
</dbReference>
<dbReference type="InterPro" id="IPR038475">
    <property type="entry name" value="RecG_C_sf"/>
</dbReference>
<evidence type="ECO:0000313" key="2">
    <source>
        <dbReference type="EMBL" id="GAA3984196.1"/>
    </source>
</evidence>
<dbReference type="Gene3D" id="3.30.950.30">
    <property type="entry name" value="Schlafen, AAA domain"/>
    <property type="match status" value="1"/>
</dbReference>
<dbReference type="InterPro" id="IPR007421">
    <property type="entry name" value="Schlafen_AlbA_2_dom"/>
</dbReference>
<organism evidence="2 3">
    <name type="scientific">Comamonas faecalis</name>
    <dbReference type="NCBI Taxonomy" id="1387849"/>
    <lineage>
        <taxon>Bacteria</taxon>
        <taxon>Pseudomonadati</taxon>
        <taxon>Pseudomonadota</taxon>
        <taxon>Betaproteobacteria</taxon>
        <taxon>Burkholderiales</taxon>
        <taxon>Comamonadaceae</taxon>
        <taxon>Comamonas</taxon>
    </lineage>
</organism>
<dbReference type="Gene3D" id="3.30.565.60">
    <property type="match status" value="1"/>
</dbReference>
<comment type="caution">
    <text evidence="2">The sequence shown here is derived from an EMBL/GenBank/DDBJ whole genome shotgun (WGS) entry which is preliminary data.</text>
</comment>
<gene>
    <name evidence="2" type="ORF">GCM10022279_04400</name>
</gene>
<proteinExistence type="predicted"/>